<dbReference type="Pfam" id="PF07508">
    <property type="entry name" value="Recombinase"/>
    <property type="match status" value="1"/>
</dbReference>
<name>A0A3N0HWD0_9FIRM</name>
<feature type="domain" description="Resolvase/invertase-type recombinase catalytic" evidence="1">
    <location>
        <begin position="21"/>
        <end position="169"/>
    </location>
</feature>
<organism evidence="3 4">
    <name type="scientific">Absicoccus porci</name>
    <dbReference type="NCBI Taxonomy" id="2486576"/>
    <lineage>
        <taxon>Bacteria</taxon>
        <taxon>Bacillati</taxon>
        <taxon>Bacillota</taxon>
        <taxon>Erysipelotrichia</taxon>
        <taxon>Erysipelotrichales</taxon>
        <taxon>Erysipelotrichaceae</taxon>
        <taxon>Absicoccus</taxon>
    </lineage>
</organism>
<dbReference type="RefSeq" id="WP_128521263.1">
    <property type="nucleotide sequence ID" value="NZ_RJQC01000006.1"/>
</dbReference>
<dbReference type="InterPro" id="IPR006119">
    <property type="entry name" value="Resolv_N"/>
</dbReference>
<dbReference type="InterPro" id="IPR011109">
    <property type="entry name" value="DNA_bind_recombinase_dom"/>
</dbReference>
<accession>A0A3N0HWD0</accession>
<evidence type="ECO:0000313" key="3">
    <source>
        <dbReference type="EMBL" id="RNM29017.1"/>
    </source>
</evidence>
<dbReference type="InterPro" id="IPR036162">
    <property type="entry name" value="Resolvase-like_N_sf"/>
</dbReference>
<dbReference type="CDD" id="cd00338">
    <property type="entry name" value="Ser_Recombinase"/>
    <property type="match status" value="1"/>
</dbReference>
<dbReference type="PROSITE" id="PS51736">
    <property type="entry name" value="RECOMBINASES_3"/>
    <property type="match status" value="1"/>
</dbReference>
<dbReference type="OrthoDB" id="9811097at2"/>
<dbReference type="EMBL" id="RJQC01000006">
    <property type="protein sequence ID" value="RNM29017.1"/>
    <property type="molecule type" value="Genomic_DNA"/>
</dbReference>
<sequence length="519" mass="59384">MKKVTKIENNHPSKAVKKKIRVAAYCRVSTASDAQLESLETQKSHYESYIQSREDWEFAGLYFDEGITGTKADKRPMLMQMIADCKAKKIDFVITKSISRFSRNTTDCLELVRTLLNLNIPVFFEKENINTGSMESELFLSILSSMAEGESASIAENNKWSIKKRFENGTYKLGCVPYGYSVTDGILEIIPEEAKVVKRIFSSLLGGKGTDAIAKELNAEHIPARKGNHWSPATIRGIIANEKYTGDCIFQKTYTDDNFNRHTNDGVLDQYYMANHHEAIISHEDFEAAAALIEQRAAEKGIDKGNPKYQQRYAFSGKIICHECGNTFRRRIHSSTYGKYAAWCCNTHIEDTNKCSMLFIRDEDIKVAFATVLNKLIYGHNLVLKPYLQASKHNSNDANILRIQQLESLLEQNAEQRETLHKLMGQGYIDQILYTQENNALLSQADGYRQDIEVLNQFMSGSSTRIYETERLLHFCEHEDMLKEYDENLFEIFVDHIEVYSRNEIGFVMKCGLTLKEMI</sequence>
<dbReference type="Pfam" id="PF13408">
    <property type="entry name" value="Zn_ribbon_recom"/>
    <property type="match status" value="1"/>
</dbReference>
<keyword evidence="4" id="KW-1185">Reference proteome</keyword>
<dbReference type="PROSITE" id="PS51737">
    <property type="entry name" value="RECOMBINASE_DNA_BIND"/>
    <property type="match status" value="1"/>
</dbReference>
<dbReference type="Proteomes" id="UP000276568">
    <property type="component" value="Unassembled WGS sequence"/>
</dbReference>
<dbReference type="Gene3D" id="3.90.1750.20">
    <property type="entry name" value="Putative Large Serine Recombinase, Chain B, Domain 2"/>
    <property type="match status" value="1"/>
</dbReference>
<dbReference type="GO" id="GO:0000150">
    <property type="term" value="F:DNA strand exchange activity"/>
    <property type="evidence" value="ECO:0007669"/>
    <property type="project" value="InterPro"/>
</dbReference>
<evidence type="ECO:0000313" key="4">
    <source>
        <dbReference type="Proteomes" id="UP000276568"/>
    </source>
</evidence>
<evidence type="ECO:0000259" key="1">
    <source>
        <dbReference type="PROSITE" id="PS51736"/>
    </source>
</evidence>
<reference evidence="3 4" key="1">
    <citation type="submission" date="2018-11" db="EMBL/GenBank/DDBJ databases">
        <title>Clostridium sp. nov., a member of the family Erysipelotrichaceae isolated from pig faeces.</title>
        <authorList>
            <person name="Chang Y.-H."/>
        </authorList>
    </citation>
    <scope>NUCLEOTIDE SEQUENCE [LARGE SCALE GENOMIC DNA]</scope>
    <source>
        <strain evidence="3 4">YH-panp20</strain>
    </source>
</reference>
<dbReference type="Pfam" id="PF00239">
    <property type="entry name" value="Resolvase"/>
    <property type="match status" value="1"/>
</dbReference>
<comment type="caution">
    <text evidence="3">The sequence shown here is derived from an EMBL/GenBank/DDBJ whole genome shotgun (WGS) entry which is preliminary data.</text>
</comment>
<dbReference type="InterPro" id="IPR038109">
    <property type="entry name" value="DNA_bind_recomb_sf"/>
</dbReference>
<dbReference type="SMART" id="SM00857">
    <property type="entry name" value="Resolvase"/>
    <property type="match status" value="1"/>
</dbReference>
<proteinExistence type="predicted"/>
<dbReference type="Gene3D" id="3.40.50.1390">
    <property type="entry name" value="Resolvase, N-terminal catalytic domain"/>
    <property type="match status" value="1"/>
</dbReference>
<dbReference type="InterPro" id="IPR050639">
    <property type="entry name" value="SSR_resolvase"/>
</dbReference>
<dbReference type="FunFam" id="3.90.1750.20:FF:000007">
    <property type="entry name" value="Site-specific recombinase"/>
    <property type="match status" value="1"/>
</dbReference>
<protein>
    <submittedName>
        <fullName evidence="3">Recombinase family protein</fullName>
    </submittedName>
</protein>
<dbReference type="GO" id="GO:0003677">
    <property type="term" value="F:DNA binding"/>
    <property type="evidence" value="ECO:0007669"/>
    <property type="project" value="InterPro"/>
</dbReference>
<feature type="domain" description="Recombinase" evidence="2">
    <location>
        <begin position="177"/>
        <end position="299"/>
    </location>
</feature>
<dbReference type="PANTHER" id="PTHR30461:SF23">
    <property type="entry name" value="DNA RECOMBINASE-RELATED"/>
    <property type="match status" value="1"/>
</dbReference>
<dbReference type="InterPro" id="IPR025827">
    <property type="entry name" value="Zn_ribbon_recom_dom"/>
</dbReference>
<dbReference type="SUPFAM" id="SSF53041">
    <property type="entry name" value="Resolvase-like"/>
    <property type="match status" value="1"/>
</dbReference>
<evidence type="ECO:0000259" key="2">
    <source>
        <dbReference type="PROSITE" id="PS51737"/>
    </source>
</evidence>
<dbReference type="PANTHER" id="PTHR30461">
    <property type="entry name" value="DNA-INVERTASE FROM LAMBDOID PROPHAGE"/>
    <property type="match status" value="1"/>
</dbReference>
<gene>
    <name evidence="3" type="ORF">EDX97_11375</name>
</gene>
<dbReference type="AlphaFoldDB" id="A0A3N0HWD0"/>